<dbReference type="Proteomes" id="UP000002402">
    <property type="component" value="Chromosome"/>
</dbReference>
<dbReference type="CDD" id="cd16528">
    <property type="entry name" value="RING-HC_prokRING"/>
    <property type="match status" value="1"/>
</dbReference>
<dbReference type="AlphaFoldDB" id="Q1CZ12"/>
<dbReference type="eggNOG" id="COG5222">
    <property type="taxonomic scope" value="Bacteria"/>
</dbReference>
<evidence type="ECO:0000313" key="7">
    <source>
        <dbReference type="Proteomes" id="UP000002402"/>
    </source>
</evidence>
<keyword evidence="3" id="KW-0862">Zinc</keyword>
<gene>
    <name evidence="6" type="ordered locus">MXAN_6230</name>
</gene>
<reference evidence="6 7" key="1">
    <citation type="journal article" date="2006" name="Proc. Natl. Acad. Sci. U.S.A.">
        <title>Evolution of sensory complexity recorded in a myxobacterial genome.</title>
        <authorList>
            <person name="Goldman B.S."/>
            <person name="Nierman W.C."/>
            <person name="Kaiser D."/>
            <person name="Slater S.C."/>
            <person name="Durkin A.S."/>
            <person name="Eisen J.A."/>
            <person name="Ronning C.M."/>
            <person name="Barbazuk W.B."/>
            <person name="Blanchard M."/>
            <person name="Field C."/>
            <person name="Halling C."/>
            <person name="Hinkle G."/>
            <person name="Iartchuk O."/>
            <person name="Kim H.S."/>
            <person name="Mackenzie C."/>
            <person name="Madupu R."/>
            <person name="Miller N."/>
            <person name="Shvartsbeyn A."/>
            <person name="Sullivan S.A."/>
            <person name="Vaudin M."/>
            <person name="Wiegand R."/>
            <person name="Kaplan H.B."/>
        </authorList>
    </citation>
    <scope>NUCLEOTIDE SEQUENCE [LARGE SCALE GENOMIC DNA]</scope>
    <source>
        <strain evidence="7">DK1622</strain>
    </source>
</reference>
<dbReference type="KEGG" id="mxa:MXAN_6230"/>
<feature type="region of interest" description="Disordered" evidence="4">
    <location>
        <begin position="219"/>
        <end position="273"/>
    </location>
</feature>
<dbReference type="InterPro" id="IPR001841">
    <property type="entry name" value="Znf_RING"/>
</dbReference>
<evidence type="ECO:0000256" key="3">
    <source>
        <dbReference type="ARBA" id="ARBA00022833"/>
    </source>
</evidence>
<dbReference type="InterPro" id="IPR013083">
    <property type="entry name" value="Znf_RING/FYVE/PHD"/>
</dbReference>
<keyword evidence="7" id="KW-1185">Reference proteome</keyword>
<feature type="region of interest" description="Disordered" evidence="4">
    <location>
        <begin position="1"/>
        <end position="20"/>
    </location>
</feature>
<organism evidence="6 7">
    <name type="scientific">Myxococcus xanthus (strain DK1622)</name>
    <dbReference type="NCBI Taxonomy" id="246197"/>
    <lineage>
        <taxon>Bacteria</taxon>
        <taxon>Pseudomonadati</taxon>
        <taxon>Myxococcota</taxon>
        <taxon>Myxococcia</taxon>
        <taxon>Myxococcales</taxon>
        <taxon>Cystobacterineae</taxon>
        <taxon>Myxococcaceae</taxon>
        <taxon>Myxococcus</taxon>
    </lineage>
</organism>
<evidence type="ECO:0000256" key="4">
    <source>
        <dbReference type="SAM" id="MobiDB-lite"/>
    </source>
</evidence>
<evidence type="ECO:0000256" key="1">
    <source>
        <dbReference type="ARBA" id="ARBA00022723"/>
    </source>
</evidence>
<dbReference type="PROSITE" id="PS00518">
    <property type="entry name" value="ZF_RING_1"/>
    <property type="match status" value="1"/>
</dbReference>
<dbReference type="EnsemblBacteria" id="ABF92889">
    <property type="protein sequence ID" value="ABF92889"/>
    <property type="gene ID" value="MXAN_6230"/>
</dbReference>
<accession>Q1CZ12</accession>
<dbReference type="PROSITE" id="PS50089">
    <property type="entry name" value="ZF_RING_2"/>
    <property type="match status" value="1"/>
</dbReference>
<dbReference type="EMBL" id="CP000113">
    <property type="protein sequence ID" value="ABF92889.1"/>
    <property type="molecule type" value="Genomic_DNA"/>
</dbReference>
<protein>
    <recommendedName>
        <fullName evidence="5">RING-type domain-containing protein</fullName>
    </recommendedName>
</protein>
<dbReference type="Gene3D" id="3.30.40.10">
    <property type="entry name" value="Zinc/RING finger domain, C3HC4 (zinc finger)"/>
    <property type="match status" value="1"/>
</dbReference>
<dbReference type="HOGENOM" id="CLU_1018733_0_0_7"/>
<proteinExistence type="predicted"/>
<dbReference type="SUPFAM" id="SSF57850">
    <property type="entry name" value="RING/U-box"/>
    <property type="match status" value="1"/>
</dbReference>
<dbReference type="GO" id="GO:0008270">
    <property type="term" value="F:zinc ion binding"/>
    <property type="evidence" value="ECO:0007669"/>
    <property type="project" value="UniProtKB-KW"/>
</dbReference>
<evidence type="ECO:0000313" key="6">
    <source>
        <dbReference type="EMBL" id="ABF92889.1"/>
    </source>
</evidence>
<evidence type="ECO:0000256" key="2">
    <source>
        <dbReference type="ARBA" id="ARBA00022771"/>
    </source>
</evidence>
<keyword evidence="1" id="KW-0479">Metal-binding</keyword>
<sequence>MSSSPRDLRPAVTRRRGSKAWMPWRQTSRGGGYTLDGALREALLALPTEIMAASGRFIYDNCAALRGANRPFVPLFRNFPESVPHDTRQLYVQRMLGWLFQSPEQPCIHCGAQGTVRALSPCAHLVCERCYDGSDYSACPICHRRLSPSEPFLKPTALEAAERVYALAVNRLTRLSLGTDAARHRPRREAAPLGGCEGSSRGWLPECAQLARRAREPWKGHPGLFRNRRPPHALGAGLPSRRRAQSHGAGPAPGWHGVRPEAGLGRGHRRLPA</sequence>
<keyword evidence="2" id="KW-0863">Zinc-finger</keyword>
<feature type="domain" description="RING-type" evidence="5">
    <location>
        <begin position="107"/>
        <end position="143"/>
    </location>
</feature>
<dbReference type="Pfam" id="PF14447">
    <property type="entry name" value="Prok-RING_4"/>
    <property type="match status" value="1"/>
</dbReference>
<dbReference type="InterPro" id="IPR017907">
    <property type="entry name" value="Znf_RING_CS"/>
</dbReference>
<dbReference type="STRING" id="246197.MXAN_6230"/>
<name>Q1CZ12_MYXXD</name>
<evidence type="ECO:0000259" key="5">
    <source>
        <dbReference type="PROSITE" id="PS50089"/>
    </source>
</evidence>